<comment type="caution">
    <text evidence="3">The sequence shown here is derived from an EMBL/GenBank/DDBJ whole genome shotgun (WGS) entry which is preliminary data.</text>
</comment>
<dbReference type="OrthoDB" id="10253878at2759"/>
<dbReference type="InterPro" id="IPR007129">
    <property type="entry name" value="Ubiqinol_cyt_c_chaperone_CPB3"/>
</dbReference>
<keyword evidence="4" id="KW-1185">Reference proteome</keyword>
<dbReference type="Proteomes" id="UP000887226">
    <property type="component" value="Unassembled WGS sequence"/>
</dbReference>
<dbReference type="InterPro" id="IPR021150">
    <property type="entry name" value="Ubiq_cyt_c_chap"/>
</dbReference>
<evidence type="ECO:0000256" key="1">
    <source>
        <dbReference type="ARBA" id="ARBA00006407"/>
    </source>
</evidence>
<evidence type="ECO:0000313" key="3">
    <source>
        <dbReference type="EMBL" id="KAG9240445.1"/>
    </source>
</evidence>
<gene>
    <name evidence="3" type="ORF">BJ878DRAFT_526102</name>
</gene>
<dbReference type="GO" id="GO:0005739">
    <property type="term" value="C:mitochondrion"/>
    <property type="evidence" value="ECO:0007669"/>
    <property type="project" value="TreeGrafter"/>
</dbReference>
<name>A0A9P7YVC5_9HELO</name>
<dbReference type="PANTHER" id="PTHR12184">
    <property type="entry name" value="UBIQUINOL-CYTOCHROME C REDUCTASE COMPLEX ASSEMBLY FACTOR 1 FAMILY MEMBER"/>
    <property type="match status" value="1"/>
</dbReference>
<sequence length="304" mass="34399">MAQNSCDLCMRVLQRQFRSPAQARKVASLSSSRAFTTTRSRHENLILPVTPERAEGGLRTVPSRWKSGDLDKLKGGTIGTYNAYGLTELIYKECAIQADYEMAKQAYEDAEVPKTEDGEDLGVGGGWWHTDTRLHPTFSTWSQVTMLHMYILFARYRNFAGPEATLWQQHLLDHFFYDAENRMAVYHNMVARGTRNKYLKDLNMQWRGLIGAYDEGISKGDAVLASAVWRNVFKAKQDVDIKALAHIVSYMRRLLSELDQVPDEKLVTEVVDFGSPTSEDSVVKLRSAMLDLPLTTEVPSPKKA</sequence>
<evidence type="ECO:0000313" key="4">
    <source>
        <dbReference type="Proteomes" id="UP000887226"/>
    </source>
</evidence>
<feature type="domain" description="Ubiquinol-cytochrome c chaperone" evidence="2">
    <location>
        <begin position="132"/>
        <end position="270"/>
    </location>
</feature>
<dbReference type="EMBL" id="MU254444">
    <property type="protein sequence ID" value="KAG9240445.1"/>
    <property type="molecule type" value="Genomic_DNA"/>
</dbReference>
<dbReference type="AlphaFoldDB" id="A0A9P7YVC5"/>
<proteinExistence type="inferred from homology"/>
<comment type="similarity">
    <text evidence="1">Belongs to the CBP3 family.</text>
</comment>
<dbReference type="Pfam" id="PF03981">
    <property type="entry name" value="Ubiq_cyt_C_chap"/>
    <property type="match status" value="1"/>
</dbReference>
<reference evidence="3" key="1">
    <citation type="journal article" date="2021" name="IMA Fungus">
        <title>Genomic characterization of three marine fungi, including Emericellopsis atlantica sp. nov. with signatures of a generalist lifestyle and marine biomass degradation.</title>
        <authorList>
            <person name="Hagestad O.C."/>
            <person name="Hou L."/>
            <person name="Andersen J.H."/>
            <person name="Hansen E.H."/>
            <person name="Altermark B."/>
            <person name="Li C."/>
            <person name="Kuhnert E."/>
            <person name="Cox R.J."/>
            <person name="Crous P.W."/>
            <person name="Spatafora J.W."/>
            <person name="Lail K."/>
            <person name="Amirebrahimi M."/>
            <person name="Lipzen A."/>
            <person name="Pangilinan J."/>
            <person name="Andreopoulos W."/>
            <person name="Hayes R.D."/>
            <person name="Ng V."/>
            <person name="Grigoriev I.V."/>
            <person name="Jackson S.A."/>
            <person name="Sutton T.D.S."/>
            <person name="Dobson A.D.W."/>
            <person name="Rama T."/>
        </authorList>
    </citation>
    <scope>NUCLEOTIDE SEQUENCE</scope>
    <source>
        <strain evidence="3">TRa3180A</strain>
    </source>
</reference>
<dbReference type="PANTHER" id="PTHR12184:SF1">
    <property type="entry name" value="UBIQUINOL-CYTOCHROME-C REDUCTASE COMPLEX ASSEMBLY FACTOR 1"/>
    <property type="match status" value="1"/>
</dbReference>
<organism evidence="3 4">
    <name type="scientific">Calycina marina</name>
    <dbReference type="NCBI Taxonomy" id="1763456"/>
    <lineage>
        <taxon>Eukaryota</taxon>
        <taxon>Fungi</taxon>
        <taxon>Dikarya</taxon>
        <taxon>Ascomycota</taxon>
        <taxon>Pezizomycotina</taxon>
        <taxon>Leotiomycetes</taxon>
        <taxon>Helotiales</taxon>
        <taxon>Pezizellaceae</taxon>
        <taxon>Calycina</taxon>
    </lineage>
</organism>
<protein>
    <submittedName>
        <fullName evidence="3">Ubiquinol-cytochrome C chaperone-domain-containing protein</fullName>
    </submittedName>
</protein>
<dbReference type="GO" id="GO:0034551">
    <property type="term" value="P:mitochondrial respiratory chain complex III assembly"/>
    <property type="evidence" value="ECO:0007669"/>
    <property type="project" value="TreeGrafter"/>
</dbReference>
<evidence type="ECO:0000259" key="2">
    <source>
        <dbReference type="Pfam" id="PF03981"/>
    </source>
</evidence>
<accession>A0A9P7YVC5</accession>